<accession>A0ABN9QYC1</accession>
<sequence>MLASIDQSMDAGAADVDAAPIRPMAKPRAHAEAEREEHGSGGHAVFRSWCRACCVGRGRMQPDCGAVGRRGSFAPVIAIDCAYFNDRDADGEAAGDSPVLVLRSSCDRWLAGHVVPSKGADAIAIDAPVNEIVVCGAPEVIIASDQELAIKALKDAACNKARLRGVAARTEESAAHDSRENVKDQVRTLLVAPGEKYGEELNGAHPVTARAVRRREATQRCDQEFLDKFTAAPWDRRGARPAAARLAPPTAPEASTARGGDGASALRGGEGAGLGGKREHEASSSSAGSSAPGGAAGSPAHREGRGSPERKMEPSRRRRLPPDEEMAPVVEEDLAEAVDAAAMGVDAVAVAAAYSKAGVKERAWAFRLAAGAALCTRAGWGLAKEEGQRKAKEALATEQPYLLPLGPMRAAPTAPKLIERLEGNAYELTVRAVELGPTLGEPSLLESAPVDEEAQVFRDRCTGLPLDPAMVAQAREEGRKHMGELGVMKVAQVLVQMGYKLGRFSPCVACQAGVVAVSGAIAKTVRMTRHGDDFGVSGKRSLTDSFKDELGRHLLVKHRGTLGPNKEMGDVSEITHLNRILRWYAPGDVGGERIELEADPRHVELLIWPAGLDAAESKPVTTPGVKAPAGVDDGPVLDASRRSAYRSMGMRAAYLSQDRAELQFSCKELARRMQQPCLQDERDLKRMVRFLLGAPRCVTEFRRQDMPRTLDVFSDFDWAGCVRTRRSSSSSYMMHGSHLLCSSSTTQNVIATSSGKAEF</sequence>
<feature type="compositionally biased region" description="Low complexity" evidence="1">
    <location>
        <begin position="283"/>
        <end position="299"/>
    </location>
</feature>
<feature type="compositionally biased region" description="Basic and acidic residues" evidence="1">
    <location>
        <begin position="29"/>
        <end position="39"/>
    </location>
</feature>
<dbReference type="PANTHER" id="PTHR11439">
    <property type="entry name" value="GAG-POL-RELATED RETROTRANSPOSON"/>
    <property type="match status" value="1"/>
</dbReference>
<feature type="region of interest" description="Disordered" evidence="1">
    <location>
        <begin position="236"/>
        <end position="327"/>
    </location>
</feature>
<reference evidence="2" key="1">
    <citation type="submission" date="2023-10" db="EMBL/GenBank/DDBJ databases">
        <authorList>
            <person name="Chen Y."/>
            <person name="Shah S."/>
            <person name="Dougan E. K."/>
            <person name="Thang M."/>
            <person name="Chan C."/>
        </authorList>
    </citation>
    <scope>NUCLEOTIDE SEQUENCE [LARGE SCALE GENOMIC DNA]</scope>
</reference>
<proteinExistence type="predicted"/>
<feature type="region of interest" description="Disordered" evidence="1">
    <location>
        <begin position="16"/>
        <end position="39"/>
    </location>
</feature>
<dbReference type="Proteomes" id="UP001189429">
    <property type="component" value="Unassembled WGS sequence"/>
</dbReference>
<comment type="caution">
    <text evidence="2">The sequence shown here is derived from an EMBL/GenBank/DDBJ whole genome shotgun (WGS) entry which is preliminary data.</text>
</comment>
<dbReference type="PANTHER" id="PTHR11439:SF483">
    <property type="entry name" value="PEPTIDE SYNTHASE GLIP-LIKE, PUTATIVE (AFU_ORTHOLOGUE AFUA_3G12920)-RELATED"/>
    <property type="match status" value="1"/>
</dbReference>
<feature type="compositionally biased region" description="Basic and acidic residues" evidence="1">
    <location>
        <begin position="300"/>
        <end position="315"/>
    </location>
</feature>
<gene>
    <name evidence="2" type="ORF">PCOR1329_LOCUS16016</name>
</gene>
<keyword evidence="3" id="KW-1185">Reference proteome</keyword>
<feature type="compositionally biased region" description="Low complexity" evidence="1">
    <location>
        <begin position="240"/>
        <end position="254"/>
    </location>
</feature>
<dbReference type="EMBL" id="CAUYUJ010004891">
    <property type="protein sequence ID" value="CAK0811391.1"/>
    <property type="molecule type" value="Genomic_DNA"/>
</dbReference>
<name>A0ABN9QYC1_9DINO</name>
<evidence type="ECO:0000256" key="1">
    <source>
        <dbReference type="SAM" id="MobiDB-lite"/>
    </source>
</evidence>
<evidence type="ECO:0000313" key="3">
    <source>
        <dbReference type="Proteomes" id="UP001189429"/>
    </source>
</evidence>
<protein>
    <recommendedName>
        <fullName evidence="4">DNA-directed RNA polymerase</fullName>
    </recommendedName>
</protein>
<evidence type="ECO:0008006" key="4">
    <source>
        <dbReference type="Google" id="ProtNLM"/>
    </source>
</evidence>
<organism evidence="2 3">
    <name type="scientific">Prorocentrum cordatum</name>
    <dbReference type="NCBI Taxonomy" id="2364126"/>
    <lineage>
        <taxon>Eukaryota</taxon>
        <taxon>Sar</taxon>
        <taxon>Alveolata</taxon>
        <taxon>Dinophyceae</taxon>
        <taxon>Prorocentrales</taxon>
        <taxon>Prorocentraceae</taxon>
        <taxon>Prorocentrum</taxon>
    </lineage>
</organism>
<evidence type="ECO:0000313" key="2">
    <source>
        <dbReference type="EMBL" id="CAK0811391.1"/>
    </source>
</evidence>